<dbReference type="Proteomes" id="UP000037460">
    <property type="component" value="Unassembled WGS sequence"/>
</dbReference>
<name>A0A0M0K2D0_9EUKA</name>
<keyword evidence="3" id="KW-1185">Reference proteome</keyword>
<protein>
    <submittedName>
        <fullName evidence="2">Uncharacterized protein</fullName>
    </submittedName>
</protein>
<comment type="caution">
    <text evidence="2">The sequence shown here is derived from an EMBL/GenBank/DDBJ whole genome shotgun (WGS) entry which is preliminary data.</text>
</comment>
<dbReference type="OrthoDB" id="10263613at2759"/>
<organism evidence="2 3">
    <name type="scientific">Chrysochromulina tobinii</name>
    <dbReference type="NCBI Taxonomy" id="1460289"/>
    <lineage>
        <taxon>Eukaryota</taxon>
        <taxon>Haptista</taxon>
        <taxon>Haptophyta</taxon>
        <taxon>Prymnesiophyceae</taxon>
        <taxon>Prymnesiales</taxon>
        <taxon>Chrysochromulinaceae</taxon>
        <taxon>Chrysochromulina</taxon>
    </lineage>
</organism>
<reference evidence="3" key="1">
    <citation type="journal article" date="2015" name="PLoS Genet.">
        <title>Genome Sequence and Transcriptome Analyses of Chrysochromulina tobin: Metabolic Tools for Enhanced Algal Fitness in the Prominent Order Prymnesiales (Haptophyceae).</title>
        <authorList>
            <person name="Hovde B.T."/>
            <person name="Deodato C.R."/>
            <person name="Hunsperger H.M."/>
            <person name="Ryken S.A."/>
            <person name="Yost W."/>
            <person name="Jha R.K."/>
            <person name="Patterson J."/>
            <person name="Monnat R.J. Jr."/>
            <person name="Barlow S.B."/>
            <person name="Starkenburg S.R."/>
            <person name="Cattolico R.A."/>
        </authorList>
    </citation>
    <scope>NUCLEOTIDE SEQUENCE</scope>
    <source>
        <strain evidence="3">CCMP291</strain>
    </source>
</reference>
<sequence>MGEGMEGLDSDASLAAAATSQHASAGAAEAGVGGGGAGTFKTTRLASWIDSDSYGRFIGITTFFNPGRHQNKVDNFRKFRSSVAAQGLQMLCVELVFGDEPFQLRGPDDDAAEQKQRQPADCDILIHRRTSAGNTLWQKERLLNIALENLPNSVDKVMWLDSDLIFLNDDWVVETSELLDHFPVVQPFGWMTYLSANQDGSDFLETLGTLPLGQGVGAVYHSAGLGLQSFPDMCFRSNFLLGHPGFAWAARREVMVNGFYDRSIIGGGDRIMLNGFTGHYFGVSRKMPKAMEEDVRAFGRKLTLLAGPTNVSYTPGVVVHIWHGNRADRDYTNRYHILLDNNYDPGHDVRINEAGVLEWASAKPKLHKMVNEYFSNRKEGPKPNQTKEGGKEGSEDDEEAAWAASRRSMSRPVRSYLGYHCRRPDYRASCKVAFQLWGDTLRAAQLQLLNKKLRAEEQAAKEALTASREAALKRSRGKRKQMHERKEKRRGGRGGGGGGGG</sequence>
<evidence type="ECO:0000313" key="2">
    <source>
        <dbReference type="EMBL" id="KOO32955.1"/>
    </source>
</evidence>
<evidence type="ECO:0000256" key="1">
    <source>
        <dbReference type="SAM" id="MobiDB-lite"/>
    </source>
</evidence>
<feature type="region of interest" description="Disordered" evidence="1">
    <location>
        <begin position="461"/>
        <end position="501"/>
    </location>
</feature>
<feature type="compositionally biased region" description="Basic residues" evidence="1">
    <location>
        <begin position="473"/>
        <end position="492"/>
    </location>
</feature>
<feature type="region of interest" description="Disordered" evidence="1">
    <location>
        <begin position="374"/>
        <end position="406"/>
    </location>
</feature>
<accession>A0A0M0K2D0</accession>
<dbReference type="EMBL" id="JWZX01001640">
    <property type="protein sequence ID" value="KOO32955.1"/>
    <property type="molecule type" value="Genomic_DNA"/>
</dbReference>
<dbReference type="AlphaFoldDB" id="A0A0M0K2D0"/>
<evidence type="ECO:0000313" key="3">
    <source>
        <dbReference type="Proteomes" id="UP000037460"/>
    </source>
</evidence>
<proteinExistence type="predicted"/>
<gene>
    <name evidence="2" type="ORF">Ctob_010120</name>
</gene>